<evidence type="ECO:0000313" key="2">
    <source>
        <dbReference type="Proteomes" id="UP001611263"/>
    </source>
</evidence>
<dbReference type="Proteomes" id="UP001611263">
    <property type="component" value="Unassembled WGS sequence"/>
</dbReference>
<reference evidence="1 2" key="1">
    <citation type="submission" date="2024-10" db="EMBL/GenBank/DDBJ databases">
        <title>The Natural Products Discovery Center: Release of the First 8490 Sequenced Strains for Exploring Actinobacteria Biosynthetic Diversity.</title>
        <authorList>
            <person name="Kalkreuter E."/>
            <person name="Kautsar S.A."/>
            <person name="Yang D."/>
            <person name="Bader C.D."/>
            <person name="Teijaro C.N."/>
            <person name="Fluegel L."/>
            <person name="Davis C.M."/>
            <person name="Simpson J.R."/>
            <person name="Lauterbach L."/>
            <person name="Steele A.D."/>
            <person name="Gui C."/>
            <person name="Meng S."/>
            <person name="Li G."/>
            <person name="Viehrig K."/>
            <person name="Ye F."/>
            <person name="Su P."/>
            <person name="Kiefer A.F."/>
            <person name="Nichols A."/>
            <person name="Cepeda A.J."/>
            <person name="Yan W."/>
            <person name="Fan B."/>
            <person name="Jiang Y."/>
            <person name="Adhikari A."/>
            <person name="Zheng C.-J."/>
            <person name="Schuster L."/>
            <person name="Cowan T.M."/>
            <person name="Smanski M.J."/>
            <person name="Chevrette M.G."/>
            <person name="De Carvalho L.P.S."/>
            <person name="Shen B."/>
        </authorList>
    </citation>
    <scope>NUCLEOTIDE SEQUENCE [LARGE SCALE GENOMIC DNA]</scope>
    <source>
        <strain evidence="1 2">NPDC020568</strain>
    </source>
</reference>
<organism evidence="1 2">
    <name type="scientific">Nocardia carnea</name>
    <dbReference type="NCBI Taxonomy" id="37328"/>
    <lineage>
        <taxon>Bacteria</taxon>
        <taxon>Bacillati</taxon>
        <taxon>Actinomycetota</taxon>
        <taxon>Actinomycetes</taxon>
        <taxon>Mycobacteriales</taxon>
        <taxon>Nocardiaceae</taxon>
        <taxon>Nocardia</taxon>
    </lineage>
</organism>
<sequence length="129" mass="13050">MQPNTITALGSAVDDGELWIDGVLVAEGAPERCALRYEQLADQVDAQIETLGAAVSLPGFGGFDSGAALRGGFEGKAGDAIAALRNYANAARQMAHTFRSAAAAYQHTDSEVAAALGATPVEVTGVSGA</sequence>
<gene>
    <name evidence="1" type="ORF">ACH4WX_21770</name>
</gene>
<name>A0ABW7TVQ7_9NOCA</name>
<evidence type="ECO:0000313" key="1">
    <source>
        <dbReference type="EMBL" id="MFI1463355.1"/>
    </source>
</evidence>
<dbReference type="GeneID" id="93506779"/>
<dbReference type="EMBL" id="JBIRUQ010000005">
    <property type="protein sequence ID" value="MFI1463355.1"/>
    <property type="molecule type" value="Genomic_DNA"/>
</dbReference>
<comment type="caution">
    <text evidence="1">The sequence shown here is derived from an EMBL/GenBank/DDBJ whole genome shotgun (WGS) entry which is preliminary data.</text>
</comment>
<dbReference type="RefSeq" id="WP_033243276.1">
    <property type="nucleotide sequence ID" value="NZ_JBIRUQ010000005.1"/>
</dbReference>
<protein>
    <recommendedName>
        <fullName evidence="3">ESX-1 secretion-associated protein</fullName>
    </recommendedName>
</protein>
<evidence type="ECO:0008006" key="3">
    <source>
        <dbReference type="Google" id="ProtNLM"/>
    </source>
</evidence>
<proteinExistence type="predicted"/>
<keyword evidence="2" id="KW-1185">Reference proteome</keyword>
<accession>A0ABW7TVQ7</accession>